<evidence type="ECO:0000313" key="27">
    <source>
        <dbReference type="Proteomes" id="UP000824782"/>
    </source>
</evidence>
<keyword evidence="13" id="KW-0378">Hydrolase</keyword>
<dbReference type="SUPFAM" id="SSF49562">
    <property type="entry name" value="C2 domain (Calcium/lipid-binding domain, CaLB)"/>
    <property type="match status" value="1"/>
</dbReference>
<evidence type="ECO:0000256" key="9">
    <source>
        <dbReference type="ARBA" id="ARBA00022475"/>
    </source>
</evidence>
<keyword evidence="15" id="KW-0443">Lipid metabolism</keyword>
<feature type="domain" description="C2" evidence="25">
    <location>
        <begin position="21"/>
        <end position="148"/>
    </location>
</feature>
<dbReference type="EMBL" id="WNYA01000002">
    <property type="protein sequence ID" value="KAG8586779.1"/>
    <property type="molecule type" value="Genomic_DNA"/>
</dbReference>
<evidence type="ECO:0000256" key="13">
    <source>
        <dbReference type="ARBA" id="ARBA00022801"/>
    </source>
</evidence>
<evidence type="ECO:0000256" key="3">
    <source>
        <dbReference type="ARBA" id="ARBA00004236"/>
    </source>
</evidence>
<sequence>MMARQRSPRHAARPHSTIDVTSEMLGLSLAGNFQDPDEPILEFSLACSELTTPSLERKPNSFVAVSVTTPPQAFWTKHAQTEIIEGTSNPIFLSSIAFFQDSLINQNTQIKLSVYDVKDRSQGTMYLLGSGKFIVKDLLQEKSHRLHLPLWSAEQQHIGNITVIGWQMEDNVDQQAPVSRSSDTVNGRTVIPVDESLTESLGIRSKYASLRKDTLLKSVFGGAICRMYRFPTTDGNHLRILEQMAESVLSLHIPRQFVKLLLEEDAARVCELEELGELSPCWENLRRQIVTQYQTIILTYQDNLTNLHQYKGVSFKASSLKADKKLEFVPTNLHIQRMRVQDESTSDQNYDIVTIGAPAAHCQGFKSGGLRKMLHKFEDAKKSTTACPQSIVYIPQDIIRAKEIIAHINTLKTQVSYYAERLSRAAKDRSANGIERTLAILADKTRQLVTVCDCKLLANAIHGLNAARPDYIASKASPTSGEADQVVLRNDQDTLMARWTGRNSRSSLQVDWHEEEWEKVWSNVEKSLECIIQRVDKLLQKERLQSDSCEDVFQCEISCSSKKGNEKRKAYWINPEASDDEAVFSSTSSSSSPACHPSQLTSAYGCDFRPKHLPNTRWAYFQLHSGSGSEEPGPGEWSEALYPLLSTLTDCVAMMSDKAKKAMVFLLMQDSAPTIALCLSLQYRRDVVFCQTLTALICGFIIKLRNCLHDNGFLRQLYTIGLLAQFESLLSTYGEELAMLEDMSLGILDLRNVTFKVTQAMSSSSTDMLPVITGNRDGFNVRIPLPSALFDALPREIQSGMLLRVQPVLFNVGINEQQTLAEKFGDTSLQEVINNESLIRLNSYYEQFKEVLPEDCLPRSRSQTCLPELLRFLGQNVHARKNKNVDILWQAAEICRRLNGVRFTSCKSAKDRTAMSVTLEQCLILQHEHGMAPQVFTQALECMRSEGCRRENTMKNVGCRKYAFNSLQLKAFPKHYRPPEGTYGKVET</sequence>
<comment type="caution">
    <text evidence="26">The sequence shown here is derived from an EMBL/GenBank/DDBJ whole genome shotgun (WGS) entry which is preliminary data.</text>
</comment>
<dbReference type="InterPro" id="IPR000008">
    <property type="entry name" value="C2_dom"/>
</dbReference>
<keyword evidence="10" id="KW-0963">Cytoplasm</keyword>
<dbReference type="Proteomes" id="UP000824782">
    <property type="component" value="Unassembled WGS sequence"/>
</dbReference>
<keyword evidence="27" id="KW-1185">Reference proteome</keyword>
<comment type="catalytic activity">
    <reaction evidence="20">
        <text>1D-myo-inositol 1,3,4-trisphosphate + H2O = 1D-myo-inositol 1,3-bisphosphate + phosphate</text>
        <dbReference type="Rhea" id="RHEA:43392"/>
        <dbReference type="ChEBI" id="CHEBI:15377"/>
        <dbReference type="ChEBI" id="CHEBI:43474"/>
        <dbReference type="ChEBI" id="CHEBI:58414"/>
        <dbReference type="ChEBI" id="CHEBI:83242"/>
    </reaction>
    <physiologicalReaction direction="left-to-right" evidence="20">
        <dbReference type="Rhea" id="RHEA:43393"/>
    </physiologicalReaction>
</comment>
<evidence type="ECO:0000256" key="19">
    <source>
        <dbReference type="ARBA" id="ARBA00051770"/>
    </source>
</evidence>
<evidence type="ECO:0000256" key="15">
    <source>
        <dbReference type="ARBA" id="ARBA00023098"/>
    </source>
</evidence>
<dbReference type="GO" id="GO:0014069">
    <property type="term" value="C:postsynaptic density"/>
    <property type="evidence" value="ECO:0007669"/>
    <property type="project" value="UniProtKB-SubCell"/>
</dbReference>
<evidence type="ECO:0000256" key="17">
    <source>
        <dbReference type="ARBA" id="ARBA00023242"/>
    </source>
</evidence>
<dbReference type="GO" id="GO:0016316">
    <property type="term" value="F:phosphatidylinositol-3,4-bisphosphate 4-phosphatase activity"/>
    <property type="evidence" value="ECO:0007669"/>
    <property type="project" value="UniProtKB-EC"/>
</dbReference>
<evidence type="ECO:0000256" key="20">
    <source>
        <dbReference type="ARBA" id="ARBA00051892"/>
    </source>
</evidence>
<dbReference type="InterPro" id="IPR039034">
    <property type="entry name" value="INPP4"/>
</dbReference>
<evidence type="ECO:0000256" key="22">
    <source>
        <dbReference type="ARBA" id="ARBA00074640"/>
    </source>
</evidence>
<organism evidence="26 27">
    <name type="scientific">Engystomops pustulosus</name>
    <name type="common">Tungara frog</name>
    <name type="synonym">Physalaemus pustulosus</name>
    <dbReference type="NCBI Taxonomy" id="76066"/>
    <lineage>
        <taxon>Eukaryota</taxon>
        <taxon>Metazoa</taxon>
        <taxon>Chordata</taxon>
        <taxon>Craniata</taxon>
        <taxon>Vertebrata</taxon>
        <taxon>Euteleostomi</taxon>
        <taxon>Amphibia</taxon>
        <taxon>Batrachia</taxon>
        <taxon>Anura</taxon>
        <taxon>Neobatrachia</taxon>
        <taxon>Hyloidea</taxon>
        <taxon>Leptodactylidae</taxon>
        <taxon>Leiuperinae</taxon>
        <taxon>Engystomops</taxon>
    </lineage>
</organism>
<evidence type="ECO:0000256" key="12">
    <source>
        <dbReference type="ARBA" id="ARBA00022753"/>
    </source>
</evidence>
<dbReference type="InterPro" id="IPR035892">
    <property type="entry name" value="C2_domain_sf"/>
</dbReference>
<evidence type="ECO:0000256" key="11">
    <source>
        <dbReference type="ARBA" id="ARBA00022553"/>
    </source>
</evidence>
<dbReference type="GO" id="GO:0055038">
    <property type="term" value="C:recycling endosome membrane"/>
    <property type="evidence" value="ECO:0007669"/>
    <property type="project" value="UniProtKB-SubCell"/>
</dbReference>
<evidence type="ECO:0000256" key="23">
    <source>
        <dbReference type="ARBA" id="ARBA00080875"/>
    </source>
</evidence>
<keyword evidence="11" id="KW-0597">Phosphoprotein</keyword>
<dbReference type="Pfam" id="PF00168">
    <property type="entry name" value="C2"/>
    <property type="match status" value="1"/>
</dbReference>
<comment type="subcellular location">
    <subcellularLocation>
        <location evidence="3">Cell membrane</location>
    </subcellularLocation>
    <subcellularLocation>
        <location evidence="4">Cytoplasm</location>
    </subcellularLocation>
    <subcellularLocation>
        <location evidence="2">Early endosome membrane</location>
    </subcellularLocation>
    <subcellularLocation>
        <location evidence="1">Nucleus</location>
    </subcellularLocation>
    <subcellularLocation>
        <location evidence="18">Postsynaptic density</location>
    </subcellularLocation>
    <subcellularLocation>
        <location evidence="5">Recycling endosome membrane</location>
    </subcellularLocation>
</comment>
<dbReference type="Gene3D" id="2.60.40.150">
    <property type="entry name" value="C2 domain"/>
    <property type="match status" value="1"/>
</dbReference>
<keyword evidence="17" id="KW-0539">Nucleus</keyword>
<proteinExistence type="inferred from homology"/>
<evidence type="ECO:0000256" key="7">
    <source>
        <dbReference type="ARBA" id="ARBA00006306"/>
    </source>
</evidence>
<evidence type="ECO:0000256" key="1">
    <source>
        <dbReference type="ARBA" id="ARBA00004123"/>
    </source>
</evidence>
<evidence type="ECO:0000313" key="26">
    <source>
        <dbReference type="EMBL" id="KAG8586779.1"/>
    </source>
</evidence>
<keyword evidence="16" id="KW-0472">Membrane</keyword>
<evidence type="ECO:0000259" key="25">
    <source>
        <dbReference type="PROSITE" id="PS50004"/>
    </source>
</evidence>
<keyword evidence="9" id="KW-1003">Cell membrane</keyword>
<dbReference type="GO" id="GO:0005886">
    <property type="term" value="C:plasma membrane"/>
    <property type="evidence" value="ECO:0007669"/>
    <property type="project" value="UniProtKB-SubCell"/>
</dbReference>
<protein>
    <recommendedName>
        <fullName evidence="22">Inositol polyphosphate-4-phosphatase type I A</fullName>
        <ecNumber evidence="8">3.1.3.66</ecNumber>
    </recommendedName>
    <alternativeName>
        <fullName evidence="24">Inositol polyphosphate 4-phosphatase type I</fullName>
    </alternativeName>
    <alternativeName>
        <fullName evidence="23">Type I inositol 3,4-bisphosphate 4-phosphatase</fullName>
    </alternativeName>
</protein>
<dbReference type="FunFam" id="2.60.40.150:FF:000038">
    <property type="entry name" value="Type I inositol 3,4-bisphosphate 4-phosphatase"/>
    <property type="match status" value="1"/>
</dbReference>
<comment type="similarity">
    <text evidence="7">Belongs to the inositol 3,4-bisphosphate 4-phosphatase family.</text>
</comment>
<evidence type="ECO:0000256" key="5">
    <source>
        <dbReference type="ARBA" id="ARBA00004565"/>
    </source>
</evidence>
<evidence type="ECO:0000256" key="6">
    <source>
        <dbReference type="ARBA" id="ARBA00004847"/>
    </source>
</evidence>
<dbReference type="GO" id="GO:0044281">
    <property type="term" value="P:small molecule metabolic process"/>
    <property type="evidence" value="ECO:0007669"/>
    <property type="project" value="UniProtKB-ARBA"/>
</dbReference>
<evidence type="ECO:0000256" key="14">
    <source>
        <dbReference type="ARBA" id="ARBA00023018"/>
    </source>
</evidence>
<comment type="catalytic activity">
    <reaction evidence="19">
        <text>1D-myo-inositol 3,4-bisphosphate + H2O = 1D-myo-inositol 3-phosphate + phosphate</text>
        <dbReference type="Rhea" id="RHEA:43388"/>
        <dbReference type="ChEBI" id="CHEBI:15377"/>
        <dbReference type="ChEBI" id="CHEBI:43474"/>
        <dbReference type="ChEBI" id="CHEBI:58401"/>
        <dbReference type="ChEBI" id="CHEBI:83241"/>
    </reaction>
    <physiologicalReaction direction="left-to-right" evidence="19">
        <dbReference type="Rhea" id="RHEA:43389"/>
    </physiologicalReaction>
</comment>
<dbReference type="GO" id="GO:0031901">
    <property type="term" value="C:early endosome membrane"/>
    <property type="evidence" value="ECO:0007669"/>
    <property type="project" value="UniProtKB-SubCell"/>
</dbReference>
<keyword evidence="14" id="KW-0770">Synapse</keyword>
<evidence type="ECO:0000256" key="21">
    <source>
        <dbReference type="ARBA" id="ARBA00065112"/>
    </source>
</evidence>
<keyword evidence="12" id="KW-0967">Endosome</keyword>
<dbReference type="PANTHER" id="PTHR12187">
    <property type="entry name" value="AGAP000124-PA"/>
    <property type="match status" value="1"/>
</dbReference>
<dbReference type="PANTHER" id="PTHR12187:SF4">
    <property type="entry name" value="INOSITOL POLYPHOSPHATE-4-PHOSPHATASE TYPE I A"/>
    <property type="match status" value="1"/>
</dbReference>
<evidence type="ECO:0000256" key="24">
    <source>
        <dbReference type="ARBA" id="ARBA00082036"/>
    </source>
</evidence>
<evidence type="ECO:0000256" key="10">
    <source>
        <dbReference type="ARBA" id="ARBA00022490"/>
    </source>
</evidence>
<reference evidence="26" key="1">
    <citation type="thesis" date="2020" institute="ProQuest LLC" country="789 East Eisenhower Parkway, Ann Arbor, MI, USA">
        <title>Comparative Genomics and Chromosome Evolution.</title>
        <authorList>
            <person name="Mudd A.B."/>
        </authorList>
    </citation>
    <scope>NUCLEOTIDE SEQUENCE</scope>
    <source>
        <strain evidence="26">237g6f4</strain>
        <tissue evidence="26">Blood</tissue>
    </source>
</reference>
<gene>
    <name evidence="26" type="ORF">GDO81_005481</name>
</gene>
<evidence type="ECO:0000256" key="18">
    <source>
        <dbReference type="ARBA" id="ARBA00034105"/>
    </source>
</evidence>
<dbReference type="EC" id="3.1.3.66" evidence="8"/>
<evidence type="ECO:0000256" key="2">
    <source>
        <dbReference type="ARBA" id="ARBA00004146"/>
    </source>
</evidence>
<dbReference type="GO" id="GO:0005634">
    <property type="term" value="C:nucleus"/>
    <property type="evidence" value="ECO:0007669"/>
    <property type="project" value="UniProtKB-SubCell"/>
</dbReference>
<dbReference type="PROSITE" id="PS50004">
    <property type="entry name" value="C2"/>
    <property type="match status" value="1"/>
</dbReference>
<evidence type="ECO:0000256" key="16">
    <source>
        <dbReference type="ARBA" id="ARBA00023136"/>
    </source>
</evidence>
<dbReference type="AlphaFoldDB" id="A0AAV7CNY9"/>
<dbReference type="CDD" id="cd04048">
    <property type="entry name" value="C2A_Copine"/>
    <property type="match status" value="1"/>
</dbReference>
<comment type="pathway">
    <text evidence="6">Signal transduction; phosphatidylinositol signaling pathway.</text>
</comment>
<comment type="subunit">
    <text evidence="21">Interacts with INPP5F.</text>
</comment>
<evidence type="ECO:0000256" key="4">
    <source>
        <dbReference type="ARBA" id="ARBA00004496"/>
    </source>
</evidence>
<name>A0AAV7CNY9_ENGPU</name>
<evidence type="ECO:0000256" key="8">
    <source>
        <dbReference type="ARBA" id="ARBA00013037"/>
    </source>
</evidence>
<accession>A0AAV7CNY9</accession>